<dbReference type="Proteomes" id="UP000006265">
    <property type="component" value="Unassembled WGS sequence"/>
</dbReference>
<keyword evidence="2" id="KW-1185">Reference proteome</keyword>
<dbReference type="PATRIC" id="fig|1122247.3.peg.4251"/>
<proteinExistence type="predicted"/>
<dbReference type="RefSeq" id="WP_005631709.1">
    <property type="nucleotide sequence ID" value="NZ_AMRA01000124.1"/>
</dbReference>
<evidence type="ECO:0000313" key="2">
    <source>
        <dbReference type="Proteomes" id="UP000006265"/>
    </source>
</evidence>
<gene>
    <name evidence="1" type="ORF">C731_4432</name>
</gene>
<sequence length="57" mass="6210">MFTLSHAYAIFSEYEAVESIRSGRPLPPHPLCGGIPPEITRPYLRRVADAGQLAEAG</sequence>
<comment type="caution">
    <text evidence="1">The sequence shown here is derived from an EMBL/GenBank/DDBJ whole genome shotgun (WGS) entry which is preliminary data.</text>
</comment>
<organism evidence="1 2">
    <name type="scientific">Mycolicibacterium hassiacum (strain DSM 44199 / CIP 105218 / JCM 12690 / 3849)</name>
    <name type="common">Mycobacterium hassiacum</name>
    <dbReference type="NCBI Taxonomy" id="1122247"/>
    <lineage>
        <taxon>Bacteria</taxon>
        <taxon>Bacillati</taxon>
        <taxon>Actinomycetota</taxon>
        <taxon>Actinomycetes</taxon>
        <taxon>Mycobacteriales</taxon>
        <taxon>Mycobacteriaceae</taxon>
        <taxon>Mycolicibacterium</taxon>
    </lineage>
</organism>
<accession>K5BIL3</accession>
<name>K5BIL3_MYCHD</name>
<protein>
    <submittedName>
        <fullName evidence="1">Uncharacterized protein</fullName>
    </submittedName>
</protein>
<dbReference type="STRING" id="1122247.GCA_000379865_01046"/>
<evidence type="ECO:0000313" key="1">
    <source>
        <dbReference type="EMBL" id="EKF21564.1"/>
    </source>
</evidence>
<dbReference type="AlphaFoldDB" id="K5BIL3"/>
<reference evidence="1 2" key="1">
    <citation type="journal article" date="2012" name="J. Bacteriol.">
        <title>Genome sequence of Mycobacterium hassiacum DSM 44199, a rare source of heat-stable mycobacterial proteins.</title>
        <authorList>
            <person name="Tiago I."/>
            <person name="Maranha A."/>
            <person name="Mendes V."/>
            <person name="Alarico S."/>
            <person name="Moynihan P.J."/>
            <person name="Clarke A.J."/>
            <person name="Macedo-Ribeiro S."/>
            <person name="Pereira P.J."/>
            <person name="Empadinhas N."/>
        </authorList>
    </citation>
    <scope>NUCLEOTIDE SEQUENCE [LARGE SCALE GENOMIC DNA]</scope>
    <source>
        <strain evidence="2">DSM 44199 / CIP 105218 / JCM 12690 / 3849</strain>
    </source>
</reference>
<dbReference type="EMBL" id="AMRA01000124">
    <property type="protein sequence ID" value="EKF21564.1"/>
    <property type="molecule type" value="Genomic_DNA"/>
</dbReference>